<gene>
    <name evidence="3" type="ORF">Vbra_15657</name>
</gene>
<feature type="transmembrane region" description="Helical" evidence="2">
    <location>
        <begin position="278"/>
        <end position="303"/>
    </location>
</feature>
<feature type="transmembrane region" description="Helical" evidence="2">
    <location>
        <begin position="38"/>
        <end position="64"/>
    </location>
</feature>
<feature type="transmembrane region" description="Helical" evidence="2">
    <location>
        <begin position="70"/>
        <end position="89"/>
    </location>
</feature>
<keyword evidence="4" id="KW-1185">Reference proteome</keyword>
<evidence type="ECO:0000313" key="4">
    <source>
        <dbReference type="Proteomes" id="UP000041254"/>
    </source>
</evidence>
<name>A0A0G4FKA1_VITBC</name>
<reference evidence="3 4" key="1">
    <citation type="submission" date="2014-11" db="EMBL/GenBank/DDBJ databases">
        <authorList>
            <person name="Zhu J."/>
            <person name="Qi W."/>
            <person name="Song R."/>
        </authorList>
    </citation>
    <scope>NUCLEOTIDE SEQUENCE [LARGE SCALE GENOMIC DNA]</scope>
</reference>
<evidence type="ECO:0000256" key="2">
    <source>
        <dbReference type="SAM" id="Phobius"/>
    </source>
</evidence>
<dbReference type="VEuPathDB" id="CryptoDB:Vbra_15657"/>
<dbReference type="InParanoid" id="A0A0G4FKA1"/>
<feature type="region of interest" description="Disordered" evidence="1">
    <location>
        <begin position="1"/>
        <end position="25"/>
    </location>
</feature>
<feature type="transmembrane region" description="Helical" evidence="2">
    <location>
        <begin position="101"/>
        <end position="120"/>
    </location>
</feature>
<accession>A0A0G4FKA1</accession>
<keyword evidence="2" id="KW-0812">Transmembrane</keyword>
<dbReference type="Proteomes" id="UP000041254">
    <property type="component" value="Unassembled WGS sequence"/>
</dbReference>
<protein>
    <submittedName>
        <fullName evidence="3">Uncharacterized protein</fullName>
    </submittedName>
</protein>
<sequence>MENDPFLTGAQPLPTPPSSQAGRKRRNRFPMGFKASTFGFKAVACLIVVPWLLYTIIALLFAFAYHDSPLAVWATSFFGLVAAIGIGLSGRVSPGRSHPSLNLVLSFMMVVAVLVGVWSGTINYNRYIAKYWAYQENQAYANVIATDSAAKYGDAGKIFFTSGTIVNTDQSVGFKQGTMFCVAPIQDTNSDPTQSTAMVQFWAVGTNCCGKTGGFRCGDAAKSGSARGGVTVRMTKSYKKAIHKAEAYWGLTSASEPVLVKWVKNPNTTQDEQYKNGMGFLVAGIFVFLFICVVLGGLAAMGLRATRDTNRHDGGGQYGV</sequence>
<keyword evidence="2" id="KW-1133">Transmembrane helix</keyword>
<evidence type="ECO:0000256" key="1">
    <source>
        <dbReference type="SAM" id="MobiDB-lite"/>
    </source>
</evidence>
<evidence type="ECO:0000313" key="3">
    <source>
        <dbReference type="EMBL" id="CEM14145.1"/>
    </source>
</evidence>
<keyword evidence="2" id="KW-0472">Membrane</keyword>
<dbReference type="EMBL" id="CDMY01000454">
    <property type="protein sequence ID" value="CEM14145.1"/>
    <property type="molecule type" value="Genomic_DNA"/>
</dbReference>
<dbReference type="PhylomeDB" id="A0A0G4FKA1"/>
<dbReference type="OMA" id="DISHREP"/>
<proteinExistence type="predicted"/>
<dbReference type="OrthoDB" id="406999at2759"/>
<organism evidence="3 4">
    <name type="scientific">Vitrella brassicaformis (strain CCMP3155)</name>
    <dbReference type="NCBI Taxonomy" id="1169540"/>
    <lineage>
        <taxon>Eukaryota</taxon>
        <taxon>Sar</taxon>
        <taxon>Alveolata</taxon>
        <taxon>Colpodellida</taxon>
        <taxon>Vitrellaceae</taxon>
        <taxon>Vitrella</taxon>
    </lineage>
</organism>
<dbReference type="AlphaFoldDB" id="A0A0G4FKA1"/>